<keyword evidence="2" id="KW-0964">Secreted</keyword>
<reference evidence="16" key="1">
    <citation type="submission" date="2025-08" db="UniProtKB">
        <authorList>
            <consortium name="RefSeq"/>
        </authorList>
    </citation>
    <scope>IDENTIFICATION</scope>
    <source>
        <tissue evidence="16">Whole sample</tissue>
    </source>
</reference>
<evidence type="ECO:0000256" key="6">
    <source>
        <dbReference type="ARBA" id="ARBA00022729"/>
    </source>
</evidence>
<dbReference type="InterPro" id="IPR023355">
    <property type="entry name" value="Myo_ane_neurotoxin_sf"/>
</dbReference>
<keyword evidence="9" id="KW-1015">Disulfide bond</keyword>
<dbReference type="GO" id="GO:0005576">
    <property type="term" value="C:extracellular region"/>
    <property type="evidence" value="ECO:0007669"/>
    <property type="project" value="UniProtKB-SubCell"/>
</dbReference>
<name>A0A8B8CC92_CRAVI</name>
<feature type="chain" id="PRO_5034908415" description="Big defensin" evidence="14">
    <location>
        <begin position="24"/>
        <end position="126"/>
    </location>
</feature>
<keyword evidence="3" id="KW-0929">Antimicrobial</keyword>
<evidence type="ECO:0000256" key="8">
    <source>
        <dbReference type="ARBA" id="ARBA00023022"/>
    </source>
</evidence>
<organism evidence="15 16">
    <name type="scientific">Crassostrea virginica</name>
    <name type="common">Eastern oyster</name>
    <dbReference type="NCBI Taxonomy" id="6565"/>
    <lineage>
        <taxon>Eukaryota</taxon>
        <taxon>Metazoa</taxon>
        <taxon>Spiralia</taxon>
        <taxon>Lophotrochozoa</taxon>
        <taxon>Mollusca</taxon>
        <taxon>Bivalvia</taxon>
        <taxon>Autobranchia</taxon>
        <taxon>Pteriomorphia</taxon>
        <taxon>Ostreida</taxon>
        <taxon>Ostreoidea</taxon>
        <taxon>Ostreidae</taxon>
        <taxon>Crassostrea</taxon>
    </lineage>
</organism>
<dbReference type="FunFam" id="2.20.20.10:FF:000002">
    <property type="entry name" value="Big defensin"/>
    <property type="match status" value="1"/>
</dbReference>
<feature type="signal peptide" evidence="14">
    <location>
        <begin position="1"/>
        <end position="23"/>
    </location>
</feature>
<evidence type="ECO:0000256" key="4">
    <source>
        <dbReference type="ARBA" id="ARBA00022577"/>
    </source>
</evidence>
<keyword evidence="13" id="KW-0812">Transmembrane</keyword>
<dbReference type="AlphaFoldDB" id="A0A8B8CC92"/>
<evidence type="ECO:0000256" key="9">
    <source>
        <dbReference type="ARBA" id="ARBA00023157"/>
    </source>
</evidence>
<keyword evidence="8" id="KW-0044">Antibiotic</keyword>
<gene>
    <name evidence="16" type="primary">LOC111118301</name>
</gene>
<feature type="transmembrane region" description="Helical" evidence="13">
    <location>
        <begin position="47"/>
        <end position="74"/>
    </location>
</feature>
<keyword evidence="15" id="KW-1185">Reference proteome</keyword>
<keyword evidence="13" id="KW-1133">Transmembrane helix</keyword>
<keyword evidence="6 14" id="KW-0732">Signal</keyword>
<dbReference type="Gene3D" id="2.20.20.10">
    <property type="entry name" value="Anthopleurin-A"/>
    <property type="match status" value="1"/>
</dbReference>
<evidence type="ECO:0000256" key="5">
    <source>
        <dbReference type="ARBA" id="ARBA00022685"/>
    </source>
</evidence>
<keyword evidence="13" id="KW-0472">Membrane</keyword>
<dbReference type="OrthoDB" id="6134247at2759"/>
<evidence type="ECO:0000256" key="10">
    <source>
        <dbReference type="ARBA" id="ARBA00058994"/>
    </source>
</evidence>
<dbReference type="GO" id="GO:0050832">
    <property type="term" value="P:defense response to fungus"/>
    <property type="evidence" value="ECO:0007669"/>
    <property type="project" value="UniProtKB-KW"/>
</dbReference>
<dbReference type="RefSeq" id="XP_022313392.1">
    <property type="nucleotide sequence ID" value="XM_022457684.1"/>
</dbReference>
<dbReference type="Proteomes" id="UP000694844">
    <property type="component" value="Chromosome 2"/>
</dbReference>
<evidence type="ECO:0000256" key="14">
    <source>
        <dbReference type="SAM" id="SignalP"/>
    </source>
</evidence>
<evidence type="ECO:0000256" key="2">
    <source>
        <dbReference type="ARBA" id="ARBA00022525"/>
    </source>
</evidence>
<proteinExistence type="inferred from homology"/>
<evidence type="ECO:0000313" key="16">
    <source>
        <dbReference type="RefSeq" id="XP_022313392.1"/>
    </source>
</evidence>
<dbReference type="KEGG" id="cvn:111118301"/>
<evidence type="ECO:0000256" key="11">
    <source>
        <dbReference type="ARBA" id="ARBA00061586"/>
    </source>
</evidence>
<evidence type="ECO:0000256" key="1">
    <source>
        <dbReference type="ARBA" id="ARBA00004613"/>
    </source>
</evidence>
<dbReference type="GO" id="GO:0031640">
    <property type="term" value="P:killing of cells of another organism"/>
    <property type="evidence" value="ECO:0007669"/>
    <property type="project" value="UniProtKB-KW"/>
</dbReference>
<comment type="similarity">
    <text evidence="11">Belongs to the big defensin family.</text>
</comment>
<accession>A0A8B8CC92</accession>
<evidence type="ECO:0000256" key="13">
    <source>
        <dbReference type="SAM" id="Phobius"/>
    </source>
</evidence>
<comment type="subcellular location">
    <subcellularLocation>
        <location evidence="1">Secreted</location>
    </subcellularLocation>
</comment>
<keyword evidence="7" id="KW-0211">Defensin</keyword>
<sequence>MERKSFLCLFFVVLLISPAPILAETLEEEKETRNKRQAQVLLPLASYAGMTVSAPLFAALVTAYGIYAVTRYAISRANSRTRTRNSDSHSCANNRGWCRAACFSHEYIDYWHSDVCGSYKCCRSGW</sequence>
<keyword evidence="4" id="KW-0295">Fungicide</keyword>
<evidence type="ECO:0000313" key="15">
    <source>
        <dbReference type="Proteomes" id="UP000694844"/>
    </source>
</evidence>
<evidence type="ECO:0000256" key="7">
    <source>
        <dbReference type="ARBA" id="ARBA00022940"/>
    </source>
</evidence>
<dbReference type="GeneID" id="111118301"/>
<dbReference type="GO" id="GO:0042742">
    <property type="term" value="P:defense response to bacterium"/>
    <property type="evidence" value="ECO:0007669"/>
    <property type="project" value="UniProtKB-KW"/>
</dbReference>
<keyword evidence="5" id="KW-0165">Cleavage on pair of basic residues</keyword>
<evidence type="ECO:0000256" key="12">
    <source>
        <dbReference type="ARBA" id="ARBA00072505"/>
    </source>
</evidence>
<evidence type="ECO:0000256" key="3">
    <source>
        <dbReference type="ARBA" id="ARBA00022529"/>
    </source>
</evidence>
<protein>
    <recommendedName>
        <fullName evidence="12">Big defensin</fullName>
    </recommendedName>
</protein>
<comment type="function">
    <text evidence="10">Significantly inhibits the growth of Gram-negative and Gram-positive bacteria and fungi in vitro.</text>
</comment>